<dbReference type="EMBL" id="JAMTCK010000005">
    <property type="protein sequence ID" value="MCP2165735.1"/>
    <property type="molecule type" value="Genomic_DNA"/>
</dbReference>
<evidence type="ECO:0000313" key="3">
    <source>
        <dbReference type="Proteomes" id="UP001206128"/>
    </source>
</evidence>
<dbReference type="SUPFAM" id="SSF53474">
    <property type="entry name" value="alpha/beta-Hydrolases"/>
    <property type="match status" value="1"/>
</dbReference>
<evidence type="ECO:0000313" key="2">
    <source>
        <dbReference type="EMBL" id="MCP2165735.1"/>
    </source>
</evidence>
<feature type="compositionally biased region" description="Pro residues" evidence="1">
    <location>
        <begin position="96"/>
        <end position="107"/>
    </location>
</feature>
<feature type="compositionally biased region" description="Low complexity" evidence="1">
    <location>
        <begin position="121"/>
        <end position="131"/>
    </location>
</feature>
<dbReference type="AlphaFoldDB" id="A0AAE3GEA0"/>
<reference evidence="2" key="1">
    <citation type="submission" date="2022-06" db="EMBL/GenBank/DDBJ databases">
        <title>Genomic Encyclopedia of Archaeal and Bacterial Type Strains, Phase II (KMG-II): from individual species to whole genera.</title>
        <authorList>
            <person name="Goeker M."/>
        </authorList>
    </citation>
    <scope>NUCLEOTIDE SEQUENCE</scope>
    <source>
        <strain evidence="2">DSM 43935</strain>
    </source>
</reference>
<dbReference type="Gene3D" id="3.40.50.1820">
    <property type="entry name" value="alpha/beta hydrolase"/>
    <property type="match status" value="1"/>
</dbReference>
<proteinExistence type="predicted"/>
<sequence length="426" mass="44924">MPGMAAERYSVDVTKYRVGLFATGPVNAVNAAGSTAAGPTRQVDHAPNAYRLSMGNGGLFWLTNALRLGAGESRPERTNSTASGEPERAESGDPIPRQPEPPAPPEPDSGAPDHAPVEQSGPAPAEPVGGVPGVVGDARAALRALASAGGLRGLVVEAAWLAAHAVLYPWGMATKQFQRSEPYGHYRTDHLPPAQRGLVVSAMAAAGTPVVLVHGIADNRSTFTVLSSALRRRGFGVVHPVNYSVLTALTGDVRAAAALLASQVERVCEQTGADHVHLVGHSLGGLIARYYVQRLGGDQRTHTLITLGTPHSGTLTAYLLPTPLLRQLRPGSALFTELDQPASGCQTRFVAVWSEMDQVVIPQGNARLRHPDLVVEEHQIRDSGHLSLPVDPRTVRLIVTALTRSGDNPLPSVVPVRGHSSEDPNT</sequence>
<organism evidence="2 3">
    <name type="scientific">Goodfellowiella coeruleoviolacea</name>
    <dbReference type="NCBI Taxonomy" id="334858"/>
    <lineage>
        <taxon>Bacteria</taxon>
        <taxon>Bacillati</taxon>
        <taxon>Actinomycetota</taxon>
        <taxon>Actinomycetes</taxon>
        <taxon>Pseudonocardiales</taxon>
        <taxon>Pseudonocardiaceae</taxon>
        <taxon>Goodfellowiella</taxon>
    </lineage>
</organism>
<gene>
    <name evidence="2" type="ORF">LX83_002593</name>
</gene>
<dbReference type="PANTHER" id="PTHR37946">
    <property type="entry name" value="SLL1969 PROTEIN"/>
    <property type="match status" value="1"/>
</dbReference>
<dbReference type="Proteomes" id="UP001206128">
    <property type="component" value="Unassembled WGS sequence"/>
</dbReference>
<keyword evidence="2" id="KW-0378">Hydrolase</keyword>
<accession>A0AAE3GEA0</accession>
<dbReference type="InterPro" id="IPR029058">
    <property type="entry name" value="AB_hydrolase_fold"/>
</dbReference>
<comment type="caution">
    <text evidence="2">The sequence shown here is derived from an EMBL/GenBank/DDBJ whole genome shotgun (WGS) entry which is preliminary data.</text>
</comment>
<dbReference type="Pfam" id="PF02089">
    <property type="entry name" value="Palm_thioest"/>
    <property type="match status" value="1"/>
</dbReference>
<keyword evidence="3" id="KW-1185">Reference proteome</keyword>
<dbReference type="PANTHER" id="PTHR37946:SF1">
    <property type="entry name" value="SLL1969 PROTEIN"/>
    <property type="match status" value="1"/>
</dbReference>
<name>A0AAE3GEA0_9PSEU</name>
<evidence type="ECO:0000256" key="1">
    <source>
        <dbReference type="SAM" id="MobiDB-lite"/>
    </source>
</evidence>
<dbReference type="GO" id="GO:0016787">
    <property type="term" value="F:hydrolase activity"/>
    <property type="evidence" value="ECO:0007669"/>
    <property type="project" value="UniProtKB-KW"/>
</dbReference>
<feature type="region of interest" description="Disordered" evidence="1">
    <location>
        <begin position="71"/>
        <end position="131"/>
    </location>
</feature>
<protein>
    <submittedName>
        <fullName evidence="2">Triacylglycerol esterase/lipase EstA, alpha/beta hydrolase fold</fullName>
    </submittedName>
</protein>